<sequence length="117" mass="12425">MRRGVVIFLLMLSAFWQAFAVAGQAAAMAQEEERHHAAMHFEDVAHHHDDDGTIVVDGSLESLEHTHADGSVGSPALWTAVALPPVIVSSSKPAALVVAASPAPHPDGLRRPPRTLL</sequence>
<dbReference type="Proteomes" id="UP000249135">
    <property type="component" value="Unassembled WGS sequence"/>
</dbReference>
<feature type="signal peptide" evidence="1">
    <location>
        <begin position="1"/>
        <end position="20"/>
    </location>
</feature>
<keyword evidence="1" id="KW-0732">Signal</keyword>
<dbReference type="EMBL" id="QFPP01000032">
    <property type="protein sequence ID" value="PZQ77061.1"/>
    <property type="molecule type" value="Genomic_DNA"/>
</dbReference>
<gene>
    <name evidence="2" type="ORF">DI563_05045</name>
</gene>
<evidence type="ECO:0000313" key="2">
    <source>
        <dbReference type="EMBL" id="PZQ77061.1"/>
    </source>
</evidence>
<protein>
    <submittedName>
        <fullName evidence="2">Uncharacterized protein</fullName>
    </submittedName>
</protein>
<comment type="caution">
    <text evidence="2">The sequence shown here is derived from an EMBL/GenBank/DDBJ whole genome shotgun (WGS) entry which is preliminary data.</text>
</comment>
<organism evidence="2 3">
    <name type="scientific">Variovorax paradoxus</name>
    <dbReference type="NCBI Taxonomy" id="34073"/>
    <lineage>
        <taxon>Bacteria</taxon>
        <taxon>Pseudomonadati</taxon>
        <taxon>Pseudomonadota</taxon>
        <taxon>Betaproteobacteria</taxon>
        <taxon>Burkholderiales</taxon>
        <taxon>Comamonadaceae</taxon>
        <taxon>Variovorax</taxon>
    </lineage>
</organism>
<proteinExistence type="predicted"/>
<accession>A0A2W5QEY7</accession>
<feature type="chain" id="PRO_5015892154" evidence="1">
    <location>
        <begin position="21"/>
        <end position="117"/>
    </location>
</feature>
<name>A0A2W5QEY7_VARPD</name>
<dbReference type="AlphaFoldDB" id="A0A2W5QEY7"/>
<evidence type="ECO:0000313" key="3">
    <source>
        <dbReference type="Proteomes" id="UP000249135"/>
    </source>
</evidence>
<evidence type="ECO:0000256" key="1">
    <source>
        <dbReference type="SAM" id="SignalP"/>
    </source>
</evidence>
<reference evidence="2 3" key="1">
    <citation type="submission" date="2017-08" db="EMBL/GenBank/DDBJ databases">
        <title>Infants hospitalized years apart are colonized by the same room-sourced microbial strains.</title>
        <authorList>
            <person name="Brooks B."/>
            <person name="Olm M.R."/>
            <person name="Firek B.A."/>
            <person name="Baker R."/>
            <person name="Thomas B.C."/>
            <person name="Morowitz M.J."/>
            <person name="Banfield J.F."/>
        </authorList>
    </citation>
    <scope>NUCLEOTIDE SEQUENCE [LARGE SCALE GENOMIC DNA]</scope>
    <source>
        <strain evidence="2">S2_005_003_R2_41</strain>
    </source>
</reference>